<evidence type="ECO:0000313" key="3">
    <source>
        <dbReference type="EMBL" id="MFC7434017.1"/>
    </source>
</evidence>
<dbReference type="Gene3D" id="3.40.50.410">
    <property type="entry name" value="von Willebrand factor, type A domain"/>
    <property type="match status" value="1"/>
</dbReference>
<dbReference type="PANTHER" id="PTHR36846:SF1">
    <property type="entry name" value="PROTEIN VIAA"/>
    <property type="match status" value="1"/>
</dbReference>
<feature type="region of interest" description="Disordered" evidence="1">
    <location>
        <begin position="191"/>
        <end position="228"/>
    </location>
</feature>
<dbReference type="Pfam" id="PF13519">
    <property type="entry name" value="VWA_2"/>
    <property type="match status" value="1"/>
</dbReference>
<organism evidence="3 4">
    <name type="scientific">Hydrogenophaga bisanensis</name>
    <dbReference type="NCBI Taxonomy" id="439611"/>
    <lineage>
        <taxon>Bacteria</taxon>
        <taxon>Pseudomonadati</taxon>
        <taxon>Pseudomonadota</taxon>
        <taxon>Betaproteobacteria</taxon>
        <taxon>Burkholderiales</taxon>
        <taxon>Comamonadaceae</taxon>
        <taxon>Hydrogenophaga</taxon>
    </lineage>
</organism>
<name>A0ABW2R7F6_9BURK</name>
<dbReference type="EMBL" id="JBHTBX010000003">
    <property type="protein sequence ID" value="MFC7434017.1"/>
    <property type="molecule type" value="Genomic_DNA"/>
</dbReference>
<dbReference type="Proteomes" id="UP001596495">
    <property type="component" value="Unassembled WGS sequence"/>
</dbReference>
<sequence length="483" mass="52890">MDRAPDRPWHHLQALPRELWRWSVVCSAGRTEARLSGLMAWCEALHAGRLPPLAVDLGDPTALGVFRPVMTELALPGLVQGRPALVQQLLQSLLWHLDSLIDRPEGDTRAQALVDAADSFRDQWVLQRQGWEEALALLQSLGDGARLQWDQLQGRLNSREWSEARRIGGLLDQMPALSAFIEAVGRRQLQAHAPTAAQRRAQPADTHPALPLPGEDDDRQPEPASVDGVRTSRVIERMTGSESLAMTHPVLRRLWRARFVEARLLTYDDRSPAPRPRPQPGAGSAAHSPPVPVGLGPLLVCLDTSGSMRGAPENVAKACVLQALRSASAGQRACRLLAFGGPGELLERELGTGSKGLDTLLDLMGQSFDGGTDVQTPIERAIATLSEAGWHDADLLIVSDGEFGLTPTTLEQLRRAKSDLGLRVHGILIGDRETIGLVEICDALHWVRDWRRYASDGPRTPEGFSPVHSRSLTAMYFPNAIRR</sequence>
<dbReference type="PANTHER" id="PTHR36846">
    <property type="entry name" value="PROTEIN VIAA"/>
    <property type="match status" value="1"/>
</dbReference>
<dbReference type="InterPro" id="IPR036465">
    <property type="entry name" value="vWFA_dom_sf"/>
</dbReference>
<evidence type="ECO:0000259" key="2">
    <source>
        <dbReference type="Pfam" id="PF13519"/>
    </source>
</evidence>
<gene>
    <name evidence="3" type="ORF">ACFQNJ_05785</name>
</gene>
<dbReference type="SUPFAM" id="SSF53300">
    <property type="entry name" value="vWA-like"/>
    <property type="match status" value="1"/>
</dbReference>
<feature type="region of interest" description="Disordered" evidence="1">
    <location>
        <begin position="269"/>
        <end position="290"/>
    </location>
</feature>
<accession>A0ABW2R7F6</accession>
<keyword evidence="4" id="KW-1185">Reference proteome</keyword>
<reference evidence="4" key="1">
    <citation type="journal article" date="2019" name="Int. J. Syst. Evol. Microbiol.">
        <title>The Global Catalogue of Microorganisms (GCM) 10K type strain sequencing project: providing services to taxonomists for standard genome sequencing and annotation.</title>
        <authorList>
            <consortium name="The Broad Institute Genomics Platform"/>
            <consortium name="The Broad Institute Genome Sequencing Center for Infectious Disease"/>
            <person name="Wu L."/>
            <person name="Ma J."/>
        </authorList>
    </citation>
    <scope>NUCLEOTIDE SEQUENCE [LARGE SCALE GENOMIC DNA]</scope>
    <source>
        <strain evidence="4">CCUG 54518</strain>
    </source>
</reference>
<feature type="domain" description="VWFA" evidence="2">
    <location>
        <begin position="298"/>
        <end position="402"/>
    </location>
</feature>
<protein>
    <submittedName>
        <fullName evidence="3">VWA domain-containing protein</fullName>
    </submittedName>
</protein>
<comment type="caution">
    <text evidence="3">The sequence shown here is derived from an EMBL/GenBank/DDBJ whole genome shotgun (WGS) entry which is preliminary data.</text>
</comment>
<evidence type="ECO:0000313" key="4">
    <source>
        <dbReference type="Proteomes" id="UP001596495"/>
    </source>
</evidence>
<dbReference type="RefSeq" id="WP_382254825.1">
    <property type="nucleotide sequence ID" value="NZ_JBHTBX010000003.1"/>
</dbReference>
<evidence type="ECO:0000256" key="1">
    <source>
        <dbReference type="SAM" id="MobiDB-lite"/>
    </source>
</evidence>
<dbReference type="InterPro" id="IPR002035">
    <property type="entry name" value="VWF_A"/>
</dbReference>
<feature type="compositionally biased region" description="Low complexity" evidence="1">
    <location>
        <begin position="191"/>
        <end position="204"/>
    </location>
</feature>
<proteinExistence type="predicted"/>